<protein>
    <submittedName>
        <fullName evidence="2">Uncharacterized protein</fullName>
    </submittedName>
</protein>
<gene>
    <name evidence="2" type="ORF">UFOVP56_33</name>
</gene>
<evidence type="ECO:0000256" key="1">
    <source>
        <dbReference type="SAM" id="MobiDB-lite"/>
    </source>
</evidence>
<name>A0A6J5T7V6_9CAUD</name>
<proteinExistence type="predicted"/>
<evidence type="ECO:0000313" key="2">
    <source>
        <dbReference type="EMBL" id="CAB4240916.1"/>
    </source>
</evidence>
<dbReference type="EMBL" id="LR797819">
    <property type="protein sequence ID" value="CAB4240916.1"/>
    <property type="molecule type" value="Genomic_DNA"/>
</dbReference>
<organism evidence="2">
    <name type="scientific">uncultured Caudovirales phage</name>
    <dbReference type="NCBI Taxonomy" id="2100421"/>
    <lineage>
        <taxon>Viruses</taxon>
        <taxon>Duplodnaviria</taxon>
        <taxon>Heunggongvirae</taxon>
        <taxon>Uroviricota</taxon>
        <taxon>Caudoviricetes</taxon>
        <taxon>Peduoviridae</taxon>
        <taxon>Maltschvirus</taxon>
        <taxon>Maltschvirus maltsch</taxon>
    </lineage>
</organism>
<reference evidence="2" key="1">
    <citation type="submission" date="2020-05" db="EMBL/GenBank/DDBJ databases">
        <authorList>
            <person name="Chiriac C."/>
            <person name="Salcher M."/>
            <person name="Ghai R."/>
            <person name="Kavagutti S V."/>
        </authorList>
    </citation>
    <scope>NUCLEOTIDE SEQUENCE</scope>
</reference>
<accession>A0A6J5T7V6</accession>
<feature type="region of interest" description="Disordered" evidence="1">
    <location>
        <begin position="1"/>
        <end position="56"/>
    </location>
</feature>
<sequence>MSNTETEYDTKQEGPFWRVRPRAVAQGSEAAQGIRGASGNNPVASRGPSRDTVSQPLADEDIRDLIRSKFGFAHKAAHEYTKANLNKPYAPIENSESSLLKQAPIGKAFELAATGHPEYKRAVFEAYQKHLPEAMHAKDYDELLAQAYRQLAHETKKQFHSLPVATSYHRNGEGNYGSSKEMLGDIYNNKHLSVFQGGDPHEFLHEVDPKTGLNTNEMFRAIHDFYGHAVHGNEFGPKGEEKAFAAHSGMFSPLAQAAMAAETRGQNSVVNYTPLNAELKAETRKLEEAAHHARRKGHHEQAQGFDAMKKELMGRFKYAPQKSVLLPPEMNRGDYAGGVPAYIRALVKPKHGTSAELTHFSNEPNLTATDPARYGTGIKGAEADRLESPHAVRKRTYFYANKPERGEQGLGTHKYTAKASGLYDVAADPEQLHALAKYHNTTPINAPYNAGMSDPQGAFTDMERLAKEYGYSGVLNKNTGMPMAAVFSPLSVTKAT</sequence>